<sequence>MLRKTVLALSLAGSSLALNSTEWAKQSIYQVMTDRFSRTDGSTSSCSSLSEYCGGTYQGLINHLDYIQGMGFTAIWISPVVTNIEAAGNVDGDSYHGYWAQDFNTLNSHFGSESDLKNLSAELHSRGMYLMVDVVANHMAYPGCQTCVNYATLTPFDSSSYFHSPCFINYNNQESIEDCWQGDNYVSLPDLRTEDSDVRSFFNTWVTNLVSEYGVDGLRIDSVKHQETSFWAGFEEAAGVFMLGEVYSGDPSYFLPYMNYLPGLLNYPVYYWIQRAFQYFDATTSELTAGINTMKSGTSKTNLLGSFIENHDQTRMPSWTSDSADIGLVKSAIGFNMLMDGIPIIYQGQEQGFTGVGIPANRAPVWTSMNPSNERYLWISSLNAIRSALIANDDQYIIYQAVPFQPTSTSIALRKGHTGKQVISVFTSGGSSSSNSVTLSSSNTGYSGGQALVELVSCSELTAASDGSVTTTLTGGVPKIFYPKSALLATNMCLEISRGSAESTTASATATATATATTTSAACTVPTAVAVSFTETVTTNFGDTIKIVGNIPALGSWSPSSAIALSANSYTSSNPVWTGTVSLPAGTTVLYKFIKVSSSGTVTWESDPNRSYTVPLSCGVTTASVSTTWR</sequence>
<evidence type="ECO:0000256" key="8">
    <source>
        <dbReference type="ARBA" id="ARBA00022837"/>
    </source>
</evidence>
<evidence type="ECO:0000256" key="9">
    <source>
        <dbReference type="ARBA" id="ARBA00023157"/>
    </source>
</evidence>
<dbReference type="SMART" id="SM00642">
    <property type="entry name" value="Aamy"/>
    <property type="match status" value="1"/>
</dbReference>
<evidence type="ECO:0000313" key="16">
    <source>
        <dbReference type="EMBL" id="KKA30803.1"/>
    </source>
</evidence>
<dbReference type="GO" id="GO:2001070">
    <property type="term" value="F:starch binding"/>
    <property type="evidence" value="ECO:0007669"/>
    <property type="project" value="InterPro"/>
</dbReference>
<keyword evidence="6 14" id="KW-0732">Signal</keyword>
<evidence type="ECO:0000256" key="13">
    <source>
        <dbReference type="ARBA" id="ARBA00023326"/>
    </source>
</evidence>
<dbReference type="FunFam" id="3.20.20.80:FF:000120">
    <property type="entry name" value="Alpha-amylase A"/>
    <property type="match status" value="1"/>
</dbReference>
<evidence type="ECO:0000256" key="1">
    <source>
        <dbReference type="ARBA" id="ARBA00000548"/>
    </source>
</evidence>
<dbReference type="GO" id="GO:0000272">
    <property type="term" value="P:polysaccharide catabolic process"/>
    <property type="evidence" value="ECO:0007669"/>
    <property type="project" value="UniProtKB-KW"/>
</dbReference>
<evidence type="ECO:0000256" key="2">
    <source>
        <dbReference type="ARBA" id="ARBA00001913"/>
    </source>
</evidence>
<name>A0A0F4ZLU0_9PEZI</name>
<evidence type="ECO:0000256" key="10">
    <source>
        <dbReference type="ARBA" id="ARBA00023180"/>
    </source>
</evidence>
<proteinExistence type="inferred from homology"/>
<keyword evidence="7" id="KW-0378">Hydrolase</keyword>
<dbReference type="FunFam" id="2.60.40.10:FF:000552">
    <property type="entry name" value="Related to glucoamylase"/>
    <property type="match status" value="1"/>
</dbReference>
<dbReference type="GO" id="GO:0005509">
    <property type="term" value="F:calcium ion binding"/>
    <property type="evidence" value="ECO:0007669"/>
    <property type="project" value="InterPro"/>
</dbReference>
<dbReference type="Gene3D" id="2.60.40.10">
    <property type="entry name" value="Immunoglobulins"/>
    <property type="match status" value="1"/>
</dbReference>
<evidence type="ECO:0000256" key="4">
    <source>
        <dbReference type="ARBA" id="ARBA00012595"/>
    </source>
</evidence>
<protein>
    <recommendedName>
        <fullName evidence="4">alpha-amylase</fullName>
        <ecNumber evidence="4">3.2.1.1</ecNumber>
    </recommendedName>
</protein>
<feature type="domain" description="CBM20" evidence="15">
    <location>
        <begin position="523"/>
        <end position="630"/>
    </location>
</feature>
<keyword evidence="8" id="KW-0106">Calcium</keyword>
<dbReference type="InterPro" id="IPR013780">
    <property type="entry name" value="Glyco_hydro_b"/>
</dbReference>
<dbReference type="Pfam" id="PF09260">
    <property type="entry name" value="A_amylase_dom_C"/>
    <property type="match status" value="1"/>
</dbReference>
<keyword evidence="10" id="KW-0325">Glycoprotein</keyword>
<dbReference type="CDD" id="cd05811">
    <property type="entry name" value="CBM20_glucoamylase"/>
    <property type="match status" value="1"/>
</dbReference>
<dbReference type="Pfam" id="PF00128">
    <property type="entry name" value="Alpha-amylase"/>
    <property type="match status" value="1"/>
</dbReference>
<keyword evidence="9" id="KW-1015">Disulfide bond</keyword>
<dbReference type="SUPFAM" id="SSF51011">
    <property type="entry name" value="Glycosyl hydrolase domain"/>
    <property type="match status" value="1"/>
</dbReference>
<gene>
    <name evidence="16" type="ORF">TD95_003661</name>
</gene>
<dbReference type="InterPro" id="IPR002044">
    <property type="entry name" value="CBM20"/>
</dbReference>
<comment type="catalytic activity">
    <reaction evidence="1">
        <text>Endohydrolysis of (1-&gt;4)-alpha-D-glucosidic linkages in polysaccharides containing three or more (1-&gt;4)-alpha-linked D-glucose units.</text>
        <dbReference type="EC" id="3.2.1.1"/>
    </reaction>
</comment>
<keyword evidence="13" id="KW-0624">Polysaccharide degradation</keyword>
<dbReference type="InterPro" id="IPR017853">
    <property type="entry name" value="GH"/>
</dbReference>
<feature type="signal peptide" evidence="14">
    <location>
        <begin position="1"/>
        <end position="17"/>
    </location>
</feature>
<evidence type="ECO:0000256" key="14">
    <source>
        <dbReference type="SAM" id="SignalP"/>
    </source>
</evidence>
<dbReference type="GO" id="GO:0004556">
    <property type="term" value="F:alpha-amylase activity"/>
    <property type="evidence" value="ECO:0007669"/>
    <property type="project" value="UniProtKB-EC"/>
</dbReference>
<evidence type="ECO:0000256" key="7">
    <source>
        <dbReference type="ARBA" id="ARBA00022801"/>
    </source>
</evidence>
<dbReference type="CDD" id="cd11319">
    <property type="entry name" value="AmyAc_euk_AmyA"/>
    <property type="match status" value="1"/>
</dbReference>
<organism evidence="16 17">
    <name type="scientific">Thielaviopsis punctulata</name>
    <dbReference type="NCBI Taxonomy" id="72032"/>
    <lineage>
        <taxon>Eukaryota</taxon>
        <taxon>Fungi</taxon>
        <taxon>Dikarya</taxon>
        <taxon>Ascomycota</taxon>
        <taxon>Pezizomycotina</taxon>
        <taxon>Sordariomycetes</taxon>
        <taxon>Hypocreomycetidae</taxon>
        <taxon>Microascales</taxon>
        <taxon>Ceratocystidaceae</taxon>
        <taxon>Thielaviopsis</taxon>
    </lineage>
</organism>
<comment type="cofactor">
    <cofactor evidence="2">
        <name>Ca(2+)</name>
        <dbReference type="ChEBI" id="CHEBI:29108"/>
    </cofactor>
</comment>
<evidence type="ECO:0000256" key="6">
    <source>
        <dbReference type="ARBA" id="ARBA00022729"/>
    </source>
</evidence>
<comment type="caution">
    <text evidence="16">The sequence shown here is derived from an EMBL/GenBank/DDBJ whole genome shotgun (WGS) entry which is preliminary data.</text>
</comment>
<evidence type="ECO:0000259" key="15">
    <source>
        <dbReference type="PROSITE" id="PS51166"/>
    </source>
</evidence>
<dbReference type="SUPFAM" id="SSF49452">
    <property type="entry name" value="Starch-binding domain-like"/>
    <property type="match status" value="1"/>
</dbReference>
<dbReference type="OrthoDB" id="204980at2759"/>
<dbReference type="InterPro" id="IPR015340">
    <property type="entry name" value="A_amylase_C_dom"/>
</dbReference>
<keyword evidence="12" id="KW-0326">Glycosidase</keyword>
<dbReference type="Gene3D" id="3.20.20.80">
    <property type="entry name" value="Glycosidases"/>
    <property type="match status" value="1"/>
</dbReference>
<dbReference type="PANTHER" id="PTHR10357">
    <property type="entry name" value="ALPHA-AMYLASE FAMILY MEMBER"/>
    <property type="match status" value="1"/>
</dbReference>
<keyword evidence="17" id="KW-1185">Reference proteome</keyword>
<evidence type="ECO:0000313" key="17">
    <source>
        <dbReference type="Proteomes" id="UP000033483"/>
    </source>
</evidence>
<evidence type="ECO:0000256" key="12">
    <source>
        <dbReference type="ARBA" id="ARBA00023295"/>
    </source>
</evidence>
<dbReference type="InterPro" id="IPR034836">
    <property type="entry name" value="CBM20_glucoamylase"/>
</dbReference>
<dbReference type="Proteomes" id="UP000033483">
    <property type="component" value="Unassembled WGS sequence"/>
</dbReference>
<dbReference type="PROSITE" id="PS51166">
    <property type="entry name" value="CBM20"/>
    <property type="match status" value="1"/>
</dbReference>
<dbReference type="SMART" id="SM01065">
    <property type="entry name" value="CBM_2"/>
    <property type="match status" value="1"/>
</dbReference>
<dbReference type="EC" id="3.2.1.1" evidence="4"/>
<dbReference type="InterPro" id="IPR013784">
    <property type="entry name" value="Carb-bd-like_fold"/>
</dbReference>
<dbReference type="EMBL" id="LAEV01000225">
    <property type="protein sequence ID" value="KKA30803.1"/>
    <property type="molecule type" value="Genomic_DNA"/>
</dbReference>
<dbReference type="SMR" id="A0A0F4ZLU0"/>
<accession>A0A0F4ZLU0</accession>
<dbReference type="InterPro" id="IPR006047">
    <property type="entry name" value="GH13_cat_dom"/>
</dbReference>
<reference evidence="16 17" key="1">
    <citation type="submission" date="2015-03" db="EMBL/GenBank/DDBJ databases">
        <authorList>
            <person name="Radwan O."/>
            <person name="Al-Naeli F.A."/>
            <person name="Rendon G.A."/>
            <person name="Fields C."/>
        </authorList>
    </citation>
    <scope>NUCLEOTIDE SEQUENCE [LARGE SCALE GENOMIC DNA]</scope>
    <source>
        <strain evidence="16">CR-DP1</strain>
    </source>
</reference>
<comment type="similarity">
    <text evidence="3">Belongs to the glycosyl hydrolase 13 family.</text>
</comment>
<dbReference type="Gene3D" id="2.60.40.1180">
    <property type="entry name" value="Golgi alpha-mannosidase II"/>
    <property type="match status" value="1"/>
</dbReference>
<evidence type="ECO:0000256" key="3">
    <source>
        <dbReference type="ARBA" id="ARBA00008061"/>
    </source>
</evidence>
<dbReference type="SUPFAM" id="SSF51445">
    <property type="entry name" value="(Trans)glycosidases"/>
    <property type="match status" value="1"/>
</dbReference>
<keyword evidence="11" id="KW-0119">Carbohydrate metabolism</keyword>
<evidence type="ECO:0000256" key="5">
    <source>
        <dbReference type="ARBA" id="ARBA00022723"/>
    </source>
</evidence>
<dbReference type="InterPro" id="IPR013783">
    <property type="entry name" value="Ig-like_fold"/>
</dbReference>
<feature type="chain" id="PRO_5002482793" description="alpha-amylase" evidence="14">
    <location>
        <begin position="18"/>
        <end position="630"/>
    </location>
</feature>
<evidence type="ECO:0000256" key="11">
    <source>
        <dbReference type="ARBA" id="ARBA00023277"/>
    </source>
</evidence>
<dbReference type="AlphaFoldDB" id="A0A0F4ZLU0"/>
<dbReference type="PANTHER" id="PTHR10357:SF215">
    <property type="entry name" value="ALPHA-AMYLASE 1"/>
    <property type="match status" value="1"/>
</dbReference>
<dbReference type="Pfam" id="PF00686">
    <property type="entry name" value="CBM_20"/>
    <property type="match status" value="1"/>
</dbReference>
<keyword evidence="5" id="KW-0479">Metal-binding</keyword>